<dbReference type="PANTHER" id="PTHR45790:SF6">
    <property type="entry name" value="UROPORPHYRINOGEN-III C-METHYLTRANSFERASE"/>
    <property type="match status" value="1"/>
</dbReference>
<dbReference type="SUPFAM" id="SSF75615">
    <property type="entry name" value="Siroheme synthase middle domains-like"/>
    <property type="match status" value="1"/>
</dbReference>
<evidence type="ECO:0000256" key="8">
    <source>
        <dbReference type="ARBA" id="ARBA00023244"/>
    </source>
</evidence>
<keyword evidence="8" id="KW-0627">Porphyrin biosynthesis</keyword>
<evidence type="ECO:0000256" key="10">
    <source>
        <dbReference type="RuleBase" id="RU003960"/>
    </source>
</evidence>
<protein>
    <recommendedName>
        <fullName evidence="1">precorrin-2 dehydrogenase</fullName>
        <ecNumber evidence="1">1.3.1.76</ecNumber>
    </recommendedName>
</protein>
<evidence type="ECO:0000256" key="5">
    <source>
        <dbReference type="ARBA" id="ARBA00022691"/>
    </source>
</evidence>
<reference evidence="15 16" key="1">
    <citation type="journal article" date="2012" name="Science">
        <title>The Paleozoic origin of enzymatic lignin decomposition reconstructed from 31 fungal genomes.</title>
        <authorList>
            <person name="Floudas D."/>
            <person name="Binder M."/>
            <person name="Riley R."/>
            <person name="Barry K."/>
            <person name="Blanchette R.A."/>
            <person name="Henrissat B."/>
            <person name="Martinez A.T."/>
            <person name="Otillar R."/>
            <person name="Spatafora J.W."/>
            <person name="Yadav J.S."/>
            <person name="Aerts A."/>
            <person name="Benoit I."/>
            <person name="Boyd A."/>
            <person name="Carlson A."/>
            <person name="Copeland A."/>
            <person name="Coutinho P.M."/>
            <person name="de Vries R.P."/>
            <person name="Ferreira P."/>
            <person name="Findley K."/>
            <person name="Foster B."/>
            <person name="Gaskell J."/>
            <person name="Glotzer D."/>
            <person name="Gorecki P."/>
            <person name="Heitman J."/>
            <person name="Hesse C."/>
            <person name="Hori C."/>
            <person name="Igarashi K."/>
            <person name="Jurgens J.A."/>
            <person name="Kallen N."/>
            <person name="Kersten P."/>
            <person name="Kohler A."/>
            <person name="Kuees U."/>
            <person name="Kumar T.K.A."/>
            <person name="Kuo A."/>
            <person name="LaButti K."/>
            <person name="Larrondo L.F."/>
            <person name="Lindquist E."/>
            <person name="Ling A."/>
            <person name="Lombard V."/>
            <person name="Lucas S."/>
            <person name="Lundell T."/>
            <person name="Martin R."/>
            <person name="McLaughlin D.J."/>
            <person name="Morgenstern I."/>
            <person name="Morin E."/>
            <person name="Murat C."/>
            <person name="Nagy L.G."/>
            <person name="Nolan M."/>
            <person name="Ohm R.A."/>
            <person name="Patyshakuliyeva A."/>
            <person name="Rokas A."/>
            <person name="Ruiz-Duenas F.J."/>
            <person name="Sabat G."/>
            <person name="Salamov A."/>
            <person name="Samejima M."/>
            <person name="Schmutz J."/>
            <person name="Slot J.C."/>
            <person name="St John F."/>
            <person name="Stenlid J."/>
            <person name="Sun H."/>
            <person name="Sun S."/>
            <person name="Syed K."/>
            <person name="Tsang A."/>
            <person name="Wiebenga A."/>
            <person name="Young D."/>
            <person name="Pisabarro A."/>
            <person name="Eastwood D.C."/>
            <person name="Martin F."/>
            <person name="Cullen D."/>
            <person name="Grigoriev I.V."/>
            <person name="Hibbett D.S."/>
        </authorList>
    </citation>
    <scope>NUCLEOTIDE SEQUENCE</scope>
    <source>
        <strain evidence="16">FP-58527</strain>
    </source>
</reference>
<dbReference type="PANTHER" id="PTHR45790">
    <property type="entry name" value="SIROHEME SYNTHASE-RELATED"/>
    <property type="match status" value="1"/>
</dbReference>
<dbReference type="InterPro" id="IPR035996">
    <property type="entry name" value="4pyrrol_Methylase_sf"/>
</dbReference>
<dbReference type="InterPro" id="IPR006366">
    <property type="entry name" value="CobA/CysG_C"/>
</dbReference>
<dbReference type="HOGENOM" id="CLU_011276_11_1_1"/>
<dbReference type="GO" id="GO:0032259">
    <property type="term" value="P:methylation"/>
    <property type="evidence" value="ECO:0007669"/>
    <property type="project" value="UniProtKB-KW"/>
</dbReference>
<dbReference type="InterPro" id="IPR028281">
    <property type="entry name" value="Sirohaem_synthase_central"/>
</dbReference>
<comment type="similarity">
    <text evidence="9">In the N-terminal section; belongs to the precorrin methyltransferase family.</text>
</comment>
<dbReference type="AlphaFoldDB" id="S8FYX2"/>
<accession>S8FYX2</accession>
<evidence type="ECO:0000256" key="9">
    <source>
        <dbReference type="ARBA" id="ARBA00035662"/>
    </source>
</evidence>
<evidence type="ECO:0000259" key="12">
    <source>
        <dbReference type="Pfam" id="PF00590"/>
    </source>
</evidence>
<evidence type="ECO:0000259" key="13">
    <source>
        <dbReference type="Pfam" id="PF14823"/>
    </source>
</evidence>
<dbReference type="eggNOG" id="KOG1527">
    <property type="taxonomic scope" value="Eukaryota"/>
</dbReference>
<keyword evidence="4 10" id="KW-0808">Transferase</keyword>
<evidence type="ECO:0000313" key="16">
    <source>
        <dbReference type="Proteomes" id="UP000015241"/>
    </source>
</evidence>
<dbReference type="InterPro" id="IPR050161">
    <property type="entry name" value="Siro_Cobalamin_biosynth"/>
</dbReference>
<sequence length="612" mass="65579">MSVYPSPVGGVSLLLSFRLRRQAVVIVGANTLAASRAFAALEADSTVIVLASGGLDSACEELKWRVNDGQVQIVDLDQLPCAVRGAVDRQAQALDDYLGTLGQVRLVCVTDTLQSCDPASRRSRASAQLIAHACGLRNIPLNVADMPDLCDFSFMSTHRFQDHNSGAPSPLQIGVTTNGQGCRLATRIRRDLVAALPKEVGGAAANVGKLRGMAKASIHGVDVDADTELNEEAGPSTPNRPVSQRRADESPPEIARRRMKWVAQVSEYWPIPKLAKMTPEDMAGVLDEQTRPNRAYSTNGVDASDSSVPSLHGLSLSQSPRQGRIFLVGSGPGHPALLTVATRDALTKHADLVLSDKLVPAAVLAVIPSHVEVRIARKFPGNADYGQAELMEAAIEAARRGLKVVRLKQGDPSVYGRAGEEILYFRERGFEPIVIPGVSSVLAGPTFAGIPVTQRGAAESFIVCTGVGRGGKQVHLPGYVRSRTLVILMGVARLQEMLDTLLAEVGEPATRRDGAAFPACTPMAIVERASMPDQRVIFSTLRDIAAALESGGEQRPPGMIVVGWSILSLWGKGDVSVLEPGASECDEERIRIWLGEQRWRIMDGLENGWVDL</sequence>
<proteinExistence type="inferred from homology"/>
<dbReference type="GO" id="GO:0019354">
    <property type="term" value="P:siroheme biosynthetic process"/>
    <property type="evidence" value="ECO:0007669"/>
    <property type="project" value="InterPro"/>
</dbReference>
<dbReference type="OrthoDB" id="508204at2759"/>
<dbReference type="Pfam" id="PF14823">
    <property type="entry name" value="Sirohm_synth_C"/>
    <property type="match status" value="1"/>
</dbReference>
<dbReference type="FunFam" id="3.40.1010.10:FF:000006">
    <property type="entry name" value="Siroheme synthase, putative"/>
    <property type="match status" value="1"/>
</dbReference>
<dbReference type="STRING" id="743788.S8FYX2"/>
<dbReference type="Gene3D" id="3.40.1010.10">
    <property type="entry name" value="Cobalt-precorrin-4 Transmethylase, Domain 1"/>
    <property type="match status" value="1"/>
</dbReference>
<evidence type="ECO:0000313" key="15">
    <source>
        <dbReference type="EMBL" id="EPT03410.1"/>
    </source>
</evidence>
<dbReference type="GO" id="GO:0043115">
    <property type="term" value="F:precorrin-2 dehydrogenase activity"/>
    <property type="evidence" value="ECO:0007669"/>
    <property type="project" value="UniProtKB-EC"/>
</dbReference>
<dbReference type="CDD" id="cd11642">
    <property type="entry name" value="SUMT"/>
    <property type="match status" value="1"/>
</dbReference>
<dbReference type="InterPro" id="IPR036291">
    <property type="entry name" value="NAD(P)-bd_dom_sf"/>
</dbReference>
<dbReference type="InterPro" id="IPR028162">
    <property type="entry name" value="Met8_C"/>
</dbReference>
<dbReference type="FunCoup" id="S8FYX2">
    <property type="interactions" value="96"/>
</dbReference>
<feature type="domain" description="Tetrapyrrole methylase" evidence="12">
    <location>
        <begin position="325"/>
        <end position="544"/>
    </location>
</feature>
<dbReference type="InterPro" id="IPR003043">
    <property type="entry name" value="Uropor_MeTrfase_CS"/>
</dbReference>
<dbReference type="Gene3D" id="3.30.950.10">
    <property type="entry name" value="Methyltransferase, Cobalt-precorrin-4 Transmethylase, Domain 2"/>
    <property type="match status" value="1"/>
</dbReference>
<dbReference type="Proteomes" id="UP000015241">
    <property type="component" value="Unassembled WGS sequence"/>
</dbReference>
<evidence type="ECO:0000256" key="1">
    <source>
        <dbReference type="ARBA" id="ARBA00012400"/>
    </source>
</evidence>
<dbReference type="SUPFAM" id="SSF53790">
    <property type="entry name" value="Tetrapyrrole methylase"/>
    <property type="match status" value="1"/>
</dbReference>
<keyword evidence="7" id="KW-0520">NAD</keyword>
<feature type="domain" description="Siroheme biosynthesis protein Met8 C-terminal" evidence="13">
    <location>
        <begin position="248"/>
        <end position="291"/>
    </location>
</feature>
<dbReference type="Pfam" id="PF13241">
    <property type="entry name" value="NAD_binding_7"/>
    <property type="match status" value="1"/>
</dbReference>
<keyword evidence="5" id="KW-0949">S-adenosyl-L-methionine</keyword>
<dbReference type="EMBL" id="KE504130">
    <property type="protein sequence ID" value="EPT03410.1"/>
    <property type="molecule type" value="Genomic_DNA"/>
</dbReference>
<keyword evidence="6" id="KW-0560">Oxidoreductase</keyword>
<feature type="region of interest" description="Disordered" evidence="11">
    <location>
        <begin position="293"/>
        <end position="316"/>
    </location>
</feature>
<dbReference type="EC" id="1.3.1.76" evidence="1"/>
<dbReference type="InterPro" id="IPR014776">
    <property type="entry name" value="4pyrrole_Mease_sub2"/>
</dbReference>
<dbReference type="Gene3D" id="3.40.50.720">
    <property type="entry name" value="NAD(P)-binding Rossmann-like Domain"/>
    <property type="match status" value="1"/>
</dbReference>
<keyword evidence="3 10" id="KW-0489">Methyltransferase</keyword>
<gene>
    <name evidence="15" type="ORF">FOMPIDRAFT_1158881</name>
</gene>
<dbReference type="GO" id="GO:0004851">
    <property type="term" value="F:uroporphyrin-III C-methyltransferase activity"/>
    <property type="evidence" value="ECO:0007669"/>
    <property type="project" value="TreeGrafter"/>
</dbReference>
<dbReference type="SUPFAM" id="SSF51735">
    <property type="entry name" value="NAD(P)-binding Rossmann-fold domains"/>
    <property type="match status" value="1"/>
</dbReference>
<dbReference type="Pfam" id="PF00590">
    <property type="entry name" value="TP_methylase"/>
    <property type="match status" value="1"/>
</dbReference>
<name>S8FYX2_FOMSC</name>
<dbReference type="InterPro" id="IPR014777">
    <property type="entry name" value="4pyrrole_Mease_sub1"/>
</dbReference>
<comment type="similarity">
    <text evidence="10">Belongs to the precorrin methyltransferase family.</text>
</comment>
<evidence type="ECO:0000256" key="2">
    <source>
        <dbReference type="ARBA" id="ARBA00022481"/>
    </source>
</evidence>
<feature type="region of interest" description="Disordered" evidence="11">
    <location>
        <begin position="225"/>
        <end position="253"/>
    </location>
</feature>
<feature type="domain" description="Siroheme synthase central" evidence="14">
    <location>
        <begin position="170"/>
        <end position="193"/>
    </location>
</feature>
<evidence type="ECO:0000256" key="4">
    <source>
        <dbReference type="ARBA" id="ARBA00022679"/>
    </source>
</evidence>
<evidence type="ECO:0000256" key="11">
    <source>
        <dbReference type="SAM" id="MobiDB-lite"/>
    </source>
</evidence>
<dbReference type="InterPro" id="IPR000878">
    <property type="entry name" value="4pyrrol_Mease"/>
</dbReference>
<evidence type="ECO:0000256" key="3">
    <source>
        <dbReference type="ARBA" id="ARBA00022603"/>
    </source>
</evidence>
<feature type="compositionally biased region" description="Polar residues" evidence="11">
    <location>
        <begin position="295"/>
        <end position="316"/>
    </location>
</feature>
<dbReference type="PROSITE" id="PS00840">
    <property type="entry name" value="SUMT_2"/>
    <property type="match status" value="1"/>
</dbReference>
<organism evidence="15 16">
    <name type="scientific">Fomitopsis schrenkii</name>
    <name type="common">Brown rot fungus</name>
    <dbReference type="NCBI Taxonomy" id="2126942"/>
    <lineage>
        <taxon>Eukaryota</taxon>
        <taxon>Fungi</taxon>
        <taxon>Dikarya</taxon>
        <taxon>Basidiomycota</taxon>
        <taxon>Agaricomycotina</taxon>
        <taxon>Agaricomycetes</taxon>
        <taxon>Polyporales</taxon>
        <taxon>Fomitopsis</taxon>
    </lineage>
</organism>
<dbReference type="InParanoid" id="S8FYX2"/>
<evidence type="ECO:0000256" key="7">
    <source>
        <dbReference type="ARBA" id="ARBA00023027"/>
    </source>
</evidence>
<evidence type="ECO:0000256" key="6">
    <source>
        <dbReference type="ARBA" id="ARBA00023002"/>
    </source>
</evidence>
<keyword evidence="2" id="KW-0488">Methylation</keyword>
<keyword evidence="16" id="KW-1185">Reference proteome</keyword>
<evidence type="ECO:0000259" key="14">
    <source>
        <dbReference type="Pfam" id="PF14824"/>
    </source>
</evidence>
<dbReference type="Pfam" id="PF14824">
    <property type="entry name" value="Sirohm_synth_M"/>
    <property type="match status" value="1"/>
</dbReference>